<gene>
    <name evidence="5" type="ORF">AK812_SmicGene15800</name>
</gene>
<dbReference type="InterPro" id="IPR029071">
    <property type="entry name" value="Ubiquitin-like_domsf"/>
</dbReference>
<dbReference type="PANTHER" id="PTHR45982">
    <property type="entry name" value="REGULATOR OF CHROMOSOME CONDENSATION"/>
    <property type="match status" value="1"/>
</dbReference>
<sequence length="658" mass="70326">MSISVDVHLLSGKRAAVEVEADASIESLKLRAQSALAVPKKCRLLNSSGAVLDGAQTVTEAELRSGDVLTLHVNQVQLKANRQGGGFAAFSALLGDGSVVTWGKADCGGESSAVQDQLREVQQIQASSDALAAILGDGSVVTWGDAYLGGDSSAVQDQLRDVRQIQASQYAFAAILGDGSVVTWGDANHGGDSSAVQEQLRDVQQIQASQAAFAAILGDGSVVTWGNRYDGGNCSAVQEQLRDVQQIQASCNAFAAILGDGSVVTWGSAGGGGDSSAVQEQLRDVQQIQASLAAFAAILDDGSVVTWGHSYLGGDSSAVQEQLRDVQQIQASRRVFAAILVDGSVVSWGGANDGGDSSAVQQQLRDVQQIQASQAAFAAILGDGSVVTWGDAEFGGDSSAVQDQLRDVYETFPTRSEYRELLKSPFHLKRLQQVAKVPMQDLMQMFDILDVDHNGLIEFQEFLVGFEWLNEPISGKWGVSCQAVEKLLHSLGGELDRLCSRQLDQQTRLENKFREVVEARRKLKEAYEARAELAGLMEQYKVITMSEADEDELHPEEDTLADMVIQTPTNKHQATIISTSVLKTESLQAQTSGTEKRFDTDQSRSKSTSKASSYAILPEDNDVNPSIHTPLGMRTPLGGAGGVRGRMMGRSMSRLDGG</sequence>
<feature type="domain" description="EF-hand" evidence="4">
    <location>
        <begin position="437"/>
        <end position="472"/>
    </location>
</feature>
<name>A0A1Q9E227_SYMMI</name>
<dbReference type="InterPro" id="IPR000626">
    <property type="entry name" value="Ubiquitin-like_dom"/>
</dbReference>
<accession>A0A1Q9E227</accession>
<dbReference type="PROSITE" id="PS00018">
    <property type="entry name" value="EF_HAND_1"/>
    <property type="match status" value="1"/>
</dbReference>
<dbReference type="AlphaFoldDB" id="A0A1Q9E227"/>
<proteinExistence type="predicted"/>
<dbReference type="SUPFAM" id="SSF54236">
    <property type="entry name" value="Ubiquitin-like"/>
    <property type="match status" value="1"/>
</dbReference>
<dbReference type="InterPro" id="IPR051553">
    <property type="entry name" value="Ran_GTPase-activating"/>
</dbReference>
<evidence type="ECO:0000256" key="1">
    <source>
        <dbReference type="ARBA" id="ARBA00022837"/>
    </source>
</evidence>
<dbReference type="SMART" id="SM00054">
    <property type="entry name" value="EFh"/>
    <property type="match status" value="1"/>
</dbReference>
<evidence type="ECO:0000256" key="2">
    <source>
        <dbReference type="SAM" id="MobiDB-lite"/>
    </source>
</evidence>
<dbReference type="Gene3D" id="2.130.10.30">
    <property type="entry name" value="Regulator of chromosome condensation 1/beta-lactamase-inhibitor protein II"/>
    <property type="match status" value="2"/>
</dbReference>
<dbReference type="SUPFAM" id="SSF50985">
    <property type="entry name" value="RCC1/BLIP-II"/>
    <property type="match status" value="1"/>
</dbReference>
<dbReference type="Pfam" id="PF00240">
    <property type="entry name" value="ubiquitin"/>
    <property type="match status" value="1"/>
</dbReference>
<dbReference type="InterPro" id="IPR009091">
    <property type="entry name" value="RCC1/BLIP-II"/>
</dbReference>
<protein>
    <recommendedName>
        <fullName evidence="7">Ubiquitin-like domain-containing protein</fullName>
    </recommendedName>
</protein>
<organism evidence="5 6">
    <name type="scientific">Symbiodinium microadriaticum</name>
    <name type="common">Dinoflagellate</name>
    <name type="synonym">Zooxanthella microadriatica</name>
    <dbReference type="NCBI Taxonomy" id="2951"/>
    <lineage>
        <taxon>Eukaryota</taxon>
        <taxon>Sar</taxon>
        <taxon>Alveolata</taxon>
        <taxon>Dinophyceae</taxon>
        <taxon>Suessiales</taxon>
        <taxon>Symbiodiniaceae</taxon>
        <taxon>Symbiodinium</taxon>
    </lineage>
</organism>
<feature type="compositionally biased region" description="Low complexity" evidence="2">
    <location>
        <begin position="645"/>
        <end position="658"/>
    </location>
</feature>
<evidence type="ECO:0000313" key="6">
    <source>
        <dbReference type="Proteomes" id="UP000186817"/>
    </source>
</evidence>
<keyword evidence="6" id="KW-1185">Reference proteome</keyword>
<dbReference type="Gene3D" id="1.10.238.10">
    <property type="entry name" value="EF-hand"/>
    <property type="match status" value="1"/>
</dbReference>
<dbReference type="SUPFAM" id="SSF47473">
    <property type="entry name" value="EF-hand"/>
    <property type="match status" value="1"/>
</dbReference>
<evidence type="ECO:0008006" key="7">
    <source>
        <dbReference type="Google" id="ProtNLM"/>
    </source>
</evidence>
<comment type="caution">
    <text evidence="5">The sequence shown here is derived from an EMBL/GenBank/DDBJ whole genome shotgun (WGS) entry which is preliminary data.</text>
</comment>
<dbReference type="PROSITE" id="PS50053">
    <property type="entry name" value="UBIQUITIN_2"/>
    <property type="match status" value="1"/>
</dbReference>
<evidence type="ECO:0000313" key="5">
    <source>
        <dbReference type="EMBL" id="OLQ01439.1"/>
    </source>
</evidence>
<evidence type="ECO:0000259" key="4">
    <source>
        <dbReference type="PROSITE" id="PS50222"/>
    </source>
</evidence>
<dbReference type="PANTHER" id="PTHR45982:SF1">
    <property type="entry name" value="REGULATOR OF CHROMOSOME CONDENSATION"/>
    <property type="match status" value="1"/>
</dbReference>
<feature type="region of interest" description="Disordered" evidence="2">
    <location>
        <begin position="586"/>
        <end position="658"/>
    </location>
</feature>
<feature type="domain" description="Ubiquitin-like" evidence="3">
    <location>
        <begin position="3"/>
        <end position="75"/>
    </location>
</feature>
<dbReference type="GO" id="GO:0005509">
    <property type="term" value="F:calcium ion binding"/>
    <property type="evidence" value="ECO:0007669"/>
    <property type="project" value="InterPro"/>
</dbReference>
<dbReference type="InterPro" id="IPR011992">
    <property type="entry name" value="EF-hand-dom_pair"/>
</dbReference>
<dbReference type="EMBL" id="LSRX01000291">
    <property type="protein sequence ID" value="OLQ01439.1"/>
    <property type="molecule type" value="Genomic_DNA"/>
</dbReference>
<dbReference type="InterPro" id="IPR018247">
    <property type="entry name" value="EF_Hand_1_Ca_BS"/>
</dbReference>
<dbReference type="CDD" id="cd17039">
    <property type="entry name" value="Ubl_ubiquitin_like"/>
    <property type="match status" value="1"/>
</dbReference>
<dbReference type="PROSITE" id="PS50222">
    <property type="entry name" value="EF_HAND_2"/>
    <property type="match status" value="1"/>
</dbReference>
<keyword evidence="1" id="KW-0106">Calcium</keyword>
<dbReference type="InterPro" id="IPR002048">
    <property type="entry name" value="EF_hand_dom"/>
</dbReference>
<dbReference type="OrthoDB" id="432401at2759"/>
<dbReference type="Proteomes" id="UP000186817">
    <property type="component" value="Unassembled WGS sequence"/>
</dbReference>
<reference evidence="5 6" key="1">
    <citation type="submission" date="2016-02" db="EMBL/GenBank/DDBJ databases">
        <title>Genome analysis of coral dinoflagellate symbionts highlights evolutionary adaptations to a symbiotic lifestyle.</title>
        <authorList>
            <person name="Aranda M."/>
            <person name="Li Y."/>
            <person name="Liew Y.J."/>
            <person name="Baumgarten S."/>
            <person name="Simakov O."/>
            <person name="Wilson M."/>
            <person name="Piel J."/>
            <person name="Ashoor H."/>
            <person name="Bougouffa S."/>
            <person name="Bajic V.B."/>
            <person name="Ryu T."/>
            <person name="Ravasi T."/>
            <person name="Bayer T."/>
            <person name="Micklem G."/>
            <person name="Kim H."/>
            <person name="Bhak J."/>
            <person name="Lajeunesse T.C."/>
            <person name="Voolstra C.R."/>
        </authorList>
    </citation>
    <scope>NUCLEOTIDE SEQUENCE [LARGE SCALE GENOMIC DNA]</scope>
    <source>
        <strain evidence="5 6">CCMP2467</strain>
    </source>
</reference>
<feature type="compositionally biased region" description="Basic and acidic residues" evidence="2">
    <location>
        <begin position="594"/>
        <end position="604"/>
    </location>
</feature>
<evidence type="ECO:0000259" key="3">
    <source>
        <dbReference type="PROSITE" id="PS50053"/>
    </source>
</evidence>